<name>A0ACC3N1Y4_9PEZI</name>
<gene>
    <name evidence="1" type="primary">agn1_4</name>
    <name evidence="1" type="ORF">LTR37_011655</name>
</gene>
<keyword evidence="2" id="KW-1185">Reference proteome</keyword>
<accession>A0ACC3N1Y4</accession>
<dbReference type="EMBL" id="JAUTXU010000103">
    <property type="protein sequence ID" value="KAK3708151.1"/>
    <property type="molecule type" value="Genomic_DNA"/>
</dbReference>
<proteinExistence type="predicted"/>
<evidence type="ECO:0000313" key="1">
    <source>
        <dbReference type="EMBL" id="KAK3708151.1"/>
    </source>
</evidence>
<protein>
    <submittedName>
        <fullName evidence="1">Glucan endo-1,3-alpha-glucosidase agn1</fullName>
    </submittedName>
</protein>
<comment type="caution">
    <text evidence="1">The sequence shown here is derived from an EMBL/GenBank/DDBJ whole genome shotgun (WGS) entry which is preliminary data.</text>
</comment>
<evidence type="ECO:0000313" key="2">
    <source>
        <dbReference type="Proteomes" id="UP001281147"/>
    </source>
</evidence>
<reference evidence="1" key="1">
    <citation type="submission" date="2023-07" db="EMBL/GenBank/DDBJ databases">
        <title>Black Yeasts Isolated from many extreme environments.</title>
        <authorList>
            <person name="Coleine C."/>
            <person name="Stajich J.E."/>
            <person name="Selbmann L."/>
        </authorList>
    </citation>
    <scope>NUCLEOTIDE SEQUENCE</scope>
    <source>
        <strain evidence="1">CCFEE 5714</strain>
    </source>
</reference>
<organism evidence="1 2">
    <name type="scientific">Vermiconidia calcicola</name>
    <dbReference type="NCBI Taxonomy" id="1690605"/>
    <lineage>
        <taxon>Eukaryota</taxon>
        <taxon>Fungi</taxon>
        <taxon>Dikarya</taxon>
        <taxon>Ascomycota</taxon>
        <taxon>Pezizomycotina</taxon>
        <taxon>Dothideomycetes</taxon>
        <taxon>Dothideomycetidae</taxon>
        <taxon>Mycosphaerellales</taxon>
        <taxon>Extremaceae</taxon>
        <taxon>Vermiconidia</taxon>
    </lineage>
</organism>
<dbReference type="Proteomes" id="UP001281147">
    <property type="component" value="Unassembled WGS sequence"/>
</dbReference>
<sequence>MHGGWVCLGTSALLYAFTSGLATPRDLPALADLLDQLVDDSGNAGYAPEDYAVCDYSVEYDSLSELNAAIAESSLTEATGPFAATAGTLAGGGTMRSDCVSAYALHALINMLSTAWANYTSVNDGYDKEFGYYLKYMEETVPEIIDNVFMFDTSTGTSLQNFMMPPVGPGMQYFECKTDGSDSTFPCTDIVDRIRGDDSKTTTLTLKDGMEDDYNAALVKAGITPDWLHFGDHTFEHHWTTPRSILPFRYKFSGFPIPKANMDIPNPKDIVTEAIPNLPELRIDMQATLMDIMLGNFAGGSTTAAANAYSTPVFMLMQAVDDMAQAKKLGEKEEEEEEKERVNFIIMIVSVVLLFVPIVGQQAALAAGMATLARSIAIAGEIGQGALGIYDTVNNPESAIINILGMLIGVGAITKVPRDAPGLTEVATLARSISPDMAANFGAIFKHNFDDLQTTMKFCKQ</sequence>